<dbReference type="InterPro" id="IPR011993">
    <property type="entry name" value="PH-like_dom_sf"/>
</dbReference>
<feature type="compositionally biased region" description="Pro residues" evidence="1">
    <location>
        <begin position="51"/>
        <end position="67"/>
    </location>
</feature>
<evidence type="ECO:0000313" key="5">
    <source>
        <dbReference type="Proteomes" id="UP000261520"/>
    </source>
</evidence>
<evidence type="ECO:0000259" key="2">
    <source>
        <dbReference type="PROSITE" id="PS50003"/>
    </source>
</evidence>
<dbReference type="Proteomes" id="UP000261520">
    <property type="component" value="Unplaced"/>
</dbReference>
<keyword evidence="5" id="KW-1185">Reference proteome</keyword>
<dbReference type="AlphaFoldDB" id="A0A3B3ZQV9"/>
<feature type="domain" description="PH" evidence="2">
    <location>
        <begin position="729"/>
        <end position="830"/>
    </location>
</feature>
<feature type="region of interest" description="Disordered" evidence="1">
    <location>
        <begin position="219"/>
        <end position="263"/>
    </location>
</feature>
<dbReference type="PROSITE" id="PS50010">
    <property type="entry name" value="DH_2"/>
    <property type="match status" value="1"/>
</dbReference>
<dbReference type="Pfam" id="PF00621">
    <property type="entry name" value="RhoGEF"/>
    <property type="match status" value="1"/>
</dbReference>
<evidence type="ECO:0000256" key="1">
    <source>
        <dbReference type="SAM" id="MobiDB-lite"/>
    </source>
</evidence>
<proteinExistence type="predicted"/>
<dbReference type="InterPro" id="IPR000219">
    <property type="entry name" value="DH_dom"/>
</dbReference>
<dbReference type="Pfam" id="PF22697">
    <property type="entry name" value="SOS1_NGEF_PH"/>
    <property type="match status" value="1"/>
</dbReference>
<feature type="region of interest" description="Disordered" evidence="1">
    <location>
        <begin position="147"/>
        <end position="176"/>
    </location>
</feature>
<dbReference type="PROSITE" id="PS50003">
    <property type="entry name" value="PH_DOMAIN"/>
    <property type="match status" value="1"/>
</dbReference>
<feature type="region of interest" description="Disordered" evidence="1">
    <location>
        <begin position="350"/>
        <end position="384"/>
    </location>
</feature>
<dbReference type="SUPFAM" id="SSF48065">
    <property type="entry name" value="DBL homology domain (DH-domain)"/>
    <property type="match status" value="1"/>
</dbReference>
<dbReference type="Ensembl" id="ENSPMGT00000007346.1">
    <property type="protein sequence ID" value="ENSPMGP00000006910.1"/>
    <property type="gene ID" value="ENSPMGG00000005769.1"/>
</dbReference>
<dbReference type="STRING" id="409849.ENSPMGP00000006910"/>
<sequence length="876" mass="98944">MVTLTTVITAPPVAPKPKVVLFPKPGLSPASPREEGLLLPPIPTARKPKPLLAPKPILPKVTDPPNPIKKLTTVPDSTVGLLNSQNGLHQENKRPNWDYIIPICLCSNENCRCIKNERFAKMEKDLITQNKSKTETEHRKVENNNIVNNNQSKSPILENTTQNDSTGNNSNGTVIKNHKPVYSPLTNGPSLTHKVQQEAKTNVIPKRTLGLAPKEDKICSSSTTIQNSTPTRKPAPVPVPRKPRVKEQEKVEGEIGNQEVSEVSSELKNCPSVSVNTPAPAHLNAPAPIHKPTYAPPPPPDKKPFLSDISKSCSSDDVDEEDLGWDVHEMELSVDKSDDEHEKGDSIEEPIYNSVYSPISSPVQPKEQVIKLPPQKPLRRKSGMTRSMELVQDKDTKIPGQKEIRPSQYTKEVIMRQLPLPPTNEMTTKPMETIKSRSSSLNKAKSFSCTDASRPQKLRKNSFKKFLDLKLKKFMGKECQTHDTSSEDEKVQEYKGERKLSCPLIEKRLDEEVFNHATEQHKVLSLNVEKGIYNVYVNIVMQDFRNAVFAASHNSGKPVIEDQVLDQILFYLPQLYELNQQLLNELQQRVATWGENSKVADIFVKKGAFLKMYSNYIREFDKNVTLLDEQIKKNPAFAAVVREFEASPRCANLALKHYLLKPVQRIPQYQLLLTDYLKNLLEDSADYKDTQEALVIVKEVANHANDIMKQGDIFQKLIQVQCRLIGNHEIVQPGRVFLKEGVVNKLSRKTMQPRMIFLFNDMLLYTIPVQSGQFKVKKMLSLAGMKVKKPSLEAFQNEFIIESVERSFICSASSATEREKWLEAFSTAISDFTKKKTSFIPGKTSDKVCWESPGPSHDQKYHNIITILYRIAICKL</sequence>
<dbReference type="PANTHER" id="PTHR12673:SF267">
    <property type="entry name" value="PROTEIN CBG10230"/>
    <property type="match status" value="1"/>
</dbReference>
<evidence type="ECO:0000259" key="3">
    <source>
        <dbReference type="PROSITE" id="PS50010"/>
    </source>
</evidence>
<evidence type="ECO:0008006" key="6">
    <source>
        <dbReference type="Google" id="ProtNLM"/>
    </source>
</evidence>
<dbReference type="GO" id="GO:0005085">
    <property type="term" value="F:guanyl-nucleotide exchange factor activity"/>
    <property type="evidence" value="ECO:0007669"/>
    <property type="project" value="InterPro"/>
</dbReference>
<feature type="region of interest" description="Disordered" evidence="1">
    <location>
        <begin position="42"/>
        <end position="68"/>
    </location>
</feature>
<feature type="domain" description="DH" evidence="3">
    <location>
        <begin position="518"/>
        <end position="707"/>
    </location>
</feature>
<dbReference type="InterPro" id="IPR055251">
    <property type="entry name" value="SOS1_NGEF_PH"/>
</dbReference>
<evidence type="ECO:0000313" key="4">
    <source>
        <dbReference type="Ensembl" id="ENSPMGP00000006910.1"/>
    </source>
</evidence>
<name>A0A3B3ZQV9_9GOBI</name>
<dbReference type="GO" id="GO:0005737">
    <property type="term" value="C:cytoplasm"/>
    <property type="evidence" value="ECO:0007669"/>
    <property type="project" value="TreeGrafter"/>
</dbReference>
<accession>A0A3B3ZQV9</accession>
<dbReference type="SUPFAM" id="SSF50729">
    <property type="entry name" value="PH domain-like"/>
    <property type="match status" value="1"/>
</dbReference>
<dbReference type="InterPro" id="IPR035899">
    <property type="entry name" value="DBL_dom_sf"/>
</dbReference>
<feature type="compositionally biased region" description="Polar residues" evidence="1">
    <location>
        <begin position="151"/>
        <end position="174"/>
    </location>
</feature>
<dbReference type="InterPro" id="IPR001849">
    <property type="entry name" value="PH_domain"/>
</dbReference>
<reference evidence="4" key="2">
    <citation type="submission" date="2025-09" db="UniProtKB">
        <authorList>
            <consortium name="Ensembl"/>
        </authorList>
    </citation>
    <scope>IDENTIFICATION</scope>
</reference>
<feature type="compositionally biased region" description="Polar residues" evidence="1">
    <location>
        <begin position="354"/>
        <end position="363"/>
    </location>
</feature>
<dbReference type="CDD" id="cd00160">
    <property type="entry name" value="RhoGEF"/>
    <property type="match status" value="1"/>
</dbReference>
<dbReference type="Gene3D" id="2.30.29.30">
    <property type="entry name" value="Pleckstrin-homology domain (PH domain)/Phosphotyrosine-binding domain (PTB)"/>
    <property type="match status" value="1"/>
</dbReference>
<feature type="compositionally biased region" description="Polar residues" evidence="1">
    <location>
        <begin position="219"/>
        <end position="228"/>
    </location>
</feature>
<feature type="region of interest" description="Disordered" evidence="1">
    <location>
        <begin position="278"/>
        <end position="325"/>
    </location>
</feature>
<dbReference type="PANTHER" id="PTHR12673">
    <property type="entry name" value="FACIOGENITAL DYSPLASIA PROTEIN"/>
    <property type="match status" value="1"/>
</dbReference>
<dbReference type="InterPro" id="IPR051092">
    <property type="entry name" value="FYVE_RhoGEF_PH"/>
</dbReference>
<dbReference type="SMART" id="SM00325">
    <property type="entry name" value="RhoGEF"/>
    <property type="match status" value="1"/>
</dbReference>
<dbReference type="Gene3D" id="1.20.900.10">
    <property type="entry name" value="Dbl homology (DH) domain"/>
    <property type="match status" value="1"/>
</dbReference>
<protein>
    <recommendedName>
        <fullName evidence="6">FYVE, RhoGEF and PH domain containing 6</fullName>
    </recommendedName>
</protein>
<organism evidence="4 5">
    <name type="scientific">Periophthalmus magnuspinnatus</name>
    <dbReference type="NCBI Taxonomy" id="409849"/>
    <lineage>
        <taxon>Eukaryota</taxon>
        <taxon>Metazoa</taxon>
        <taxon>Chordata</taxon>
        <taxon>Craniata</taxon>
        <taxon>Vertebrata</taxon>
        <taxon>Euteleostomi</taxon>
        <taxon>Actinopterygii</taxon>
        <taxon>Neopterygii</taxon>
        <taxon>Teleostei</taxon>
        <taxon>Neoteleostei</taxon>
        <taxon>Acanthomorphata</taxon>
        <taxon>Gobiaria</taxon>
        <taxon>Gobiiformes</taxon>
        <taxon>Gobioidei</taxon>
        <taxon>Gobiidae</taxon>
        <taxon>Oxudercinae</taxon>
        <taxon>Periophthalmus</taxon>
    </lineage>
</organism>
<dbReference type="SMART" id="SM00233">
    <property type="entry name" value="PH"/>
    <property type="match status" value="1"/>
</dbReference>
<reference evidence="4" key="1">
    <citation type="submission" date="2025-08" db="UniProtKB">
        <authorList>
            <consortium name="Ensembl"/>
        </authorList>
    </citation>
    <scope>IDENTIFICATION</scope>
</reference>